<dbReference type="EMBL" id="CP027033">
    <property type="protein sequence ID" value="AXR80885.1"/>
    <property type="molecule type" value="Genomic_DNA"/>
</dbReference>
<dbReference type="OrthoDB" id="202021at2157"/>
<reference evidence="6" key="2">
    <citation type="submission" date="2018-02" db="EMBL/GenBank/DDBJ databases">
        <title>Phenotypic and genomic properties of facultatively anaerobic sulfur-reducing natronoarchaea from hypersaline soda lakes.</title>
        <authorList>
            <person name="Sorokin D.Y."/>
            <person name="Kublanov I.V."/>
            <person name="Roman P."/>
            <person name="Sinninghe Damste J.S."/>
            <person name="Golyshin P.N."/>
            <person name="Rojo D."/>
            <person name="Ciordia S."/>
            <person name="Mena M.D.C."/>
            <person name="Ferrer M."/>
            <person name="Messina E."/>
            <person name="Smedile F."/>
            <person name="La Spada G."/>
            <person name="La Cono V."/>
            <person name="Yakimov M.M."/>
        </authorList>
    </citation>
    <scope>NUCLEOTIDE SEQUENCE [LARGE SCALE GENOMIC DNA]</scope>
    <source>
        <strain evidence="6">AArc-Mg</strain>
    </source>
</reference>
<gene>
    <name evidence="4" type="ORF">AArc1_2775</name>
    <name evidence="5" type="ORF">AArcMg_0864</name>
</gene>
<keyword evidence="1" id="KW-0805">Transcription regulation</keyword>
<protein>
    <submittedName>
        <fullName evidence="5">Bacterio-opsin activator domain-containing protein</fullName>
    </submittedName>
    <submittedName>
        <fullName evidence="4">Transcriptional regulator, contains HTH domain</fullName>
    </submittedName>
</protein>
<dbReference type="PANTHER" id="PTHR34236">
    <property type="entry name" value="DIMETHYL SULFOXIDE REDUCTASE TRANSCRIPTIONAL ACTIVATOR"/>
    <property type="match status" value="1"/>
</dbReference>
<evidence type="ECO:0000259" key="3">
    <source>
        <dbReference type="Pfam" id="PF04967"/>
    </source>
</evidence>
<reference evidence="5" key="3">
    <citation type="journal article" date="2019" name="Int. J. Syst. Evol. Microbiol.">
        <title>Natronolimnobius sulfurireducens sp. nov. and Halalkaliarchaeum desulfuricum gen. nov., sp. nov., the first sulfur-respiring alkaliphilic haloarchaea from hypersaline alkaline lakes.</title>
        <authorList>
            <person name="Sorokin D.Y."/>
            <person name="Yakimov M."/>
            <person name="Messina E."/>
            <person name="Merkel A.Y."/>
            <person name="Bale N.J."/>
            <person name="Sinninghe Damste J.S."/>
        </authorList>
    </citation>
    <scope>NUCLEOTIDE SEQUENCE</scope>
    <source>
        <strain evidence="5">AArc-Mg</strain>
        <strain evidence="4">AArc1</strain>
    </source>
</reference>
<keyword evidence="6" id="KW-1185">Reference proteome</keyword>
<feature type="domain" description="HTH bat-type" evidence="3">
    <location>
        <begin position="157"/>
        <end position="207"/>
    </location>
</feature>
<dbReference type="AlphaFoldDB" id="A0A346PMZ0"/>
<name>A0A346PMZ0_9EURY</name>
<dbReference type="Proteomes" id="UP000258613">
    <property type="component" value="Chromosome"/>
</dbReference>
<dbReference type="RefSeq" id="WP_117365084.1">
    <property type="nucleotide sequence ID" value="NZ_CP024047.1"/>
</dbReference>
<dbReference type="GeneID" id="37641359"/>
<organism evidence="5 6">
    <name type="scientific">Natrarchaeobaculum sulfurireducens</name>
    <dbReference type="NCBI Taxonomy" id="2044521"/>
    <lineage>
        <taxon>Archaea</taxon>
        <taxon>Methanobacteriati</taxon>
        <taxon>Methanobacteriota</taxon>
        <taxon>Stenosarchaea group</taxon>
        <taxon>Halobacteria</taxon>
        <taxon>Halobacteriales</taxon>
        <taxon>Natrialbaceae</taxon>
        <taxon>Natrarchaeobaculum</taxon>
    </lineage>
</organism>
<accession>A0A346PMZ0</accession>
<dbReference type="KEGG" id="nag:AArcMg_0864"/>
<accession>A0A346PHU2</accession>
<evidence type="ECO:0000313" key="5">
    <source>
        <dbReference type="EMBL" id="AXR80885.1"/>
    </source>
</evidence>
<evidence type="ECO:0000313" key="6">
    <source>
        <dbReference type="Proteomes" id="UP000258613"/>
    </source>
</evidence>
<dbReference type="PANTHER" id="PTHR34236:SF1">
    <property type="entry name" value="DIMETHYL SULFOXIDE REDUCTASE TRANSCRIPTIONAL ACTIVATOR"/>
    <property type="match status" value="1"/>
</dbReference>
<dbReference type="Pfam" id="PF04967">
    <property type="entry name" value="HTH_10"/>
    <property type="match status" value="1"/>
</dbReference>
<evidence type="ECO:0000256" key="1">
    <source>
        <dbReference type="ARBA" id="ARBA00023015"/>
    </source>
</evidence>
<evidence type="ECO:0000313" key="4">
    <source>
        <dbReference type="EMBL" id="AXR79087.1"/>
    </source>
</evidence>
<dbReference type="Proteomes" id="UP000258707">
    <property type="component" value="Chromosome"/>
</dbReference>
<dbReference type="KEGG" id="nan:AArc1_2775"/>
<evidence type="ECO:0000256" key="2">
    <source>
        <dbReference type="ARBA" id="ARBA00023163"/>
    </source>
</evidence>
<dbReference type="InterPro" id="IPR007050">
    <property type="entry name" value="HTH_bacterioopsin"/>
</dbReference>
<evidence type="ECO:0000313" key="7">
    <source>
        <dbReference type="Proteomes" id="UP000258707"/>
    </source>
</evidence>
<dbReference type="EMBL" id="CP024047">
    <property type="protein sequence ID" value="AXR79087.1"/>
    <property type="molecule type" value="Genomic_DNA"/>
</dbReference>
<proteinExistence type="predicted"/>
<keyword evidence="2" id="KW-0804">Transcription</keyword>
<reference evidence="7" key="1">
    <citation type="submission" date="2017-10" db="EMBL/GenBank/DDBJ databases">
        <title>Phenotypic and genomic properties of facultatively anaerobic sulfur-reducing natronoarchaea from hypersaline soda lakes.</title>
        <authorList>
            <person name="Sorokin D.Y."/>
            <person name="Kublanov I.V."/>
            <person name="Roman P."/>
            <person name="Sinninghe Damste J.S."/>
            <person name="Golyshin P.N."/>
            <person name="Rojo D."/>
            <person name="Ciordia S."/>
            <person name="Mena Md.C."/>
            <person name="Ferrer M."/>
            <person name="Messina E."/>
            <person name="Smedile F."/>
            <person name="La Spada G."/>
            <person name="La Cono V."/>
            <person name="Yakimov M.M."/>
        </authorList>
    </citation>
    <scope>NUCLEOTIDE SEQUENCE [LARGE SCALE GENOMIC DNA]</scope>
    <source>
        <strain evidence="7">AArc1</strain>
    </source>
</reference>
<sequence length="216" mass="24860">MALTAEFRLFIEQHPLITIAQAVPECTITVEHEDQADAGPIVFVLRVVCGSFEAFETALDAEPAVTEHTLISDDGSVRVYHTVIEDLYPEGIDELVFNKTVVERWWITSDGEHLKQQFATREELLAYRDSCRKLGIDFQLRRLYESNGDDYRIPGVSEKQHEALRVAYEEGYFDVPRRASLREVADVLEISRSALAERLHRGQSHVFEHYFSDRPY</sequence>